<dbReference type="HOGENOM" id="CLU_963976_0_0_1"/>
<dbReference type="PhylomeDB" id="E9HQ08"/>
<dbReference type="PANTHER" id="PTHR46579">
    <property type="entry name" value="F5/8 TYPE C DOMAIN-CONTAINING PROTEIN-RELATED"/>
    <property type="match status" value="1"/>
</dbReference>
<gene>
    <name evidence="2" type="ORF">DAPPUDRAFT_263574</name>
</gene>
<keyword evidence="3" id="KW-1185">Reference proteome</keyword>
<dbReference type="Proteomes" id="UP000000305">
    <property type="component" value="Unassembled WGS sequence"/>
</dbReference>
<evidence type="ECO:0000256" key="1">
    <source>
        <dbReference type="SAM" id="MobiDB-lite"/>
    </source>
</evidence>
<reference evidence="2 3" key="1">
    <citation type="journal article" date="2011" name="Science">
        <title>The ecoresponsive genome of Daphnia pulex.</title>
        <authorList>
            <person name="Colbourne J.K."/>
            <person name="Pfrender M.E."/>
            <person name="Gilbert D."/>
            <person name="Thomas W.K."/>
            <person name="Tucker A."/>
            <person name="Oakley T.H."/>
            <person name="Tokishita S."/>
            <person name="Aerts A."/>
            <person name="Arnold G.J."/>
            <person name="Basu M.K."/>
            <person name="Bauer D.J."/>
            <person name="Caceres C.E."/>
            <person name="Carmel L."/>
            <person name="Casola C."/>
            <person name="Choi J.H."/>
            <person name="Detter J.C."/>
            <person name="Dong Q."/>
            <person name="Dusheyko S."/>
            <person name="Eads B.D."/>
            <person name="Frohlich T."/>
            <person name="Geiler-Samerotte K.A."/>
            <person name="Gerlach D."/>
            <person name="Hatcher P."/>
            <person name="Jogdeo S."/>
            <person name="Krijgsveld J."/>
            <person name="Kriventseva E.V."/>
            <person name="Kultz D."/>
            <person name="Laforsch C."/>
            <person name="Lindquist E."/>
            <person name="Lopez J."/>
            <person name="Manak J.R."/>
            <person name="Muller J."/>
            <person name="Pangilinan J."/>
            <person name="Patwardhan R.P."/>
            <person name="Pitluck S."/>
            <person name="Pritham E.J."/>
            <person name="Rechtsteiner A."/>
            <person name="Rho M."/>
            <person name="Rogozin I.B."/>
            <person name="Sakarya O."/>
            <person name="Salamov A."/>
            <person name="Schaack S."/>
            <person name="Shapiro H."/>
            <person name="Shiga Y."/>
            <person name="Skalitzky C."/>
            <person name="Smith Z."/>
            <person name="Souvorov A."/>
            <person name="Sung W."/>
            <person name="Tang Z."/>
            <person name="Tsuchiya D."/>
            <person name="Tu H."/>
            <person name="Vos H."/>
            <person name="Wang M."/>
            <person name="Wolf Y.I."/>
            <person name="Yamagata H."/>
            <person name="Yamada T."/>
            <person name="Ye Y."/>
            <person name="Shaw J.R."/>
            <person name="Andrews J."/>
            <person name="Crease T.J."/>
            <person name="Tang H."/>
            <person name="Lucas S.M."/>
            <person name="Robertson H.M."/>
            <person name="Bork P."/>
            <person name="Koonin E.V."/>
            <person name="Zdobnov E.M."/>
            <person name="Grigoriev I.V."/>
            <person name="Lynch M."/>
            <person name="Boore J.L."/>
        </authorList>
    </citation>
    <scope>NUCLEOTIDE SEQUENCE [LARGE SCALE GENOMIC DNA]</scope>
</reference>
<evidence type="ECO:0000313" key="2">
    <source>
        <dbReference type="EMBL" id="EFX66177.1"/>
    </source>
</evidence>
<accession>E9HQ08</accession>
<proteinExistence type="predicted"/>
<dbReference type="KEGG" id="dpx:DAPPUDRAFT_263574"/>
<dbReference type="EMBL" id="GL732713">
    <property type="protein sequence ID" value="EFX66177.1"/>
    <property type="molecule type" value="Genomic_DNA"/>
</dbReference>
<dbReference type="OrthoDB" id="7549404at2759"/>
<feature type="region of interest" description="Disordered" evidence="1">
    <location>
        <begin position="36"/>
        <end position="92"/>
    </location>
</feature>
<dbReference type="PANTHER" id="PTHR46579:SF1">
    <property type="entry name" value="F5_8 TYPE C DOMAIN-CONTAINING PROTEIN"/>
    <property type="match status" value="1"/>
</dbReference>
<organism evidence="2 3">
    <name type="scientific">Daphnia pulex</name>
    <name type="common">Water flea</name>
    <dbReference type="NCBI Taxonomy" id="6669"/>
    <lineage>
        <taxon>Eukaryota</taxon>
        <taxon>Metazoa</taxon>
        <taxon>Ecdysozoa</taxon>
        <taxon>Arthropoda</taxon>
        <taxon>Crustacea</taxon>
        <taxon>Branchiopoda</taxon>
        <taxon>Diplostraca</taxon>
        <taxon>Cladocera</taxon>
        <taxon>Anomopoda</taxon>
        <taxon>Daphniidae</taxon>
        <taxon>Daphnia</taxon>
    </lineage>
</organism>
<sequence length="289" mass="32791">MNKNQPRGPYRLWRKRSIDGVVRDVPRSTAFNWKLKGMHQHNEYTEDETQFGGGEELNPPRSAEREEYENVTSEDVGDEEPVSEEPRKEKKMSHIAPVSPTYLKKFLISNQVLQLYITTASTAPVIWERVRAKHIVICCLWFGNEKPNVDTFLEPFIIQARRLSKKGFQWKDSSGRNHISKVAFPLLVADAPARAMLTNFMQYNGSYGCGFCEHEGKRVAKGDGTVQVYPLVHPLPPNRSHEKSYEQAQTATLSLTQHVGGERDVVIVSASRGCQLDPKIAIDVIPMKK</sequence>
<evidence type="ECO:0000313" key="3">
    <source>
        <dbReference type="Proteomes" id="UP000000305"/>
    </source>
</evidence>
<dbReference type="AlphaFoldDB" id="E9HQ08"/>
<dbReference type="InParanoid" id="E9HQ08"/>
<protein>
    <submittedName>
        <fullName evidence="2">Uncharacterized protein</fullName>
    </submittedName>
</protein>
<name>E9HQ08_DAPPU</name>